<evidence type="ECO:0000313" key="1">
    <source>
        <dbReference type="EMBL" id="KED04755.1"/>
    </source>
</evidence>
<comment type="caution">
    <text evidence="1">The sequence shown here is derived from an EMBL/GenBank/DDBJ whole genome shotgun (WGS) entry which is preliminary data.</text>
</comment>
<evidence type="ECO:0000313" key="2">
    <source>
        <dbReference type="Proteomes" id="UP000028704"/>
    </source>
</evidence>
<proteinExistence type="predicted"/>
<protein>
    <submittedName>
        <fullName evidence="1">Uncharacterized protein</fullName>
    </submittedName>
</protein>
<dbReference type="EMBL" id="AWEX01000028">
    <property type="protein sequence ID" value="KED04755.1"/>
    <property type="molecule type" value="Genomic_DNA"/>
</dbReference>
<accession>A0A922NVJ0</accession>
<dbReference type="Proteomes" id="UP000028704">
    <property type="component" value="Unassembled WGS sequence"/>
</dbReference>
<dbReference type="AlphaFoldDB" id="A0A922NVJ0"/>
<organism evidence="1 2">
    <name type="scientific">Streptococcus equi subsp. ruminatorum CECT 5772</name>
    <dbReference type="NCBI Taxonomy" id="1051981"/>
    <lineage>
        <taxon>Bacteria</taxon>
        <taxon>Bacillati</taxon>
        <taxon>Bacillota</taxon>
        <taxon>Bacilli</taxon>
        <taxon>Lactobacillales</taxon>
        <taxon>Streptococcaceae</taxon>
        <taxon>Streptococcus</taxon>
    </lineage>
</organism>
<reference evidence="1 2" key="1">
    <citation type="journal article" date="2014" name="Int. J. Syst. Evol. Microbiol.">
        <title>Phylogenomics and the dynamic genome evolution of the genus Streptococcus.</title>
        <authorList>
            <consortium name="The Broad Institute Genome Sequencing Platform"/>
            <person name="Richards V.P."/>
            <person name="Palmer S.R."/>
            <person name="Pavinski Bitar P.D."/>
            <person name="Qin X."/>
            <person name="Weinstock G.M."/>
            <person name="Highlander S.K."/>
            <person name="Town C.D."/>
            <person name="Burne R.A."/>
            <person name="Stanhope M.J."/>
        </authorList>
    </citation>
    <scope>NUCLEOTIDE SEQUENCE [LARGE SCALE GENOMIC DNA]</scope>
    <source>
        <strain evidence="1 2">CECT 5772</strain>
    </source>
</reference>
<gene>
    <name evidence="1" type="ORF">CECT5772_03549</name>
</gene>
<name>A0A922NVJ0_9STRE</name>
<sequence>MTRISILLFKGYVSYDKRDQAIGKSSVLKGFEALALNLSYGVSMKMTWALYQIRMKSN</sequence>